<dbReference type="NCBIfam" id="NF047561">
    <property type="entry name" value="orf58_phage_fam"/>
    <property type="match status" value="1"/>
</dbReference>
<dbReference type="Proteomes" id="UP000094197">
    <property type="component" value="Chromosome 1"/>
</dbReference>
<evidence type="ECO:0000313" key="1">
    <source>
        <dbReference type="EMBL" id="AOP33412.1"/>
    </source>
</evidence>
<reference evidence="1 2" key="1">
    <citation type="submission" date="2016-04" db="EMBL/GenBank/DDBJ databases">
        <title>Complete genome seqeunce of Leptospira alstonii serovar Room22.</title>
        <authorList>
            <person name="Nally J.E."/>
            <person name="Bayles D.O."/>
            <person name="Hurley D."/>
            <person name="Fanning S."/>
            <person name="McMahon B.J."/>
            <person name="Arent Z."/>
        </authorList>
    </citation>
    <scope>NUCLEOTIDE SEQUENCE [LARGE SCALE GENOMIC DNA]</scope>
    <source>
        <strain evidence="1 2">GWTS #1</strain>
    </source>
</reference>
<proteinExistence type="predicted"/>
<keyword evidence="2" id="KW-1185">Reference proteome</keyword>
<dbReference type="EMBL" id="CP015217">
    <property type="protein sequence ID" value="AOP33412.1"/>
    <property type="molecule type" value="Genomic_DNA"/>
</dbReference>
<accession>A0A1D7UUY3</accession>
<gene>
    <name evidence="1" type="ORF">A0128_05870</name>
</gene>
<sequence length="272" mass="30259">MSGNPKLFGRVVSLEILPKGGIAKEFTYPPFDIEFESELSPLNLTTVTMYNVNEDTMTLVGAKSQEAGFQYPSVFLNAGYKDENGLVASGNVIRPKLKQDGANRILEFQINANAGSWSRSYIMKTYSKLPAMSVILDILERGNVKPGKIVLGENKVISFSANRSLGDSIKKFCELTKSQYWFQDGLLHIDSLKPKQRPGVLFLDNTSGLIGIPEQGQKTWKITSLFRHKFKQNMVISIHGGNLNGDCRIVGGKHKFSTFQSENYSELEVVPL</sequence>
<dbReference type="OrthoDB" id="333410at2"/>
<dbReference type="KEGG" id="laj:A0128_05870"/>
<name>A0A1D7UUY3_9LEPT</name>
<evidence type="ECO:0000313" key="2">
    <source>
        <dbReference type="Proteomes" id="UP000094197"/>
    </source>
</evidence>
<dbReference type="RefSeq" id="WP_069606649.1">
    <property type="nucleotide sequence ID" value="NZ_CP015217.1"/>
</dbReference>
<protein>
    <submittedName>
        <fullName evidence="1">Uncharacterized protein</fullName>
    </submittedName>
</protein>
<organism evidence="1 2">
    <name type="scientific">Leptospira tipperaryensis</name>
    <dbReference type="NCBI Taxonomy" id="2564040"/>
    <lineage>
        <taxon>Bacteria</taxon>
        <taxon>Pseudomonadati</taxon>
        <taxon>Spirochaetota</taxon>
        <taxon>Spirochaetia</taxon>
        <taxon>Leptospirales</taxon>
        <taxon>Leptospiraceae</taxon>
        <taxon>Leptospira</taxon>
    </lineage>
</organism>
<dbReference type="AlphaFoldDB" id="A0A1D7UUY3"/>